<dbReference type="EMBL" id="KZ805408">
    <property type="protein sequence ID" value="PVH98661.1"/>
    <property type="molecule type" value="Genomic_DNA"/>
</dbReference>
<dbReference type="SUPFAM" id="SSF57414">
    <property type="entry name" value="Hairpin loop containing domain-like"/>
    <property type="match status" value="1"/>
</dbReference>
<dbReference type="OrthoDB" id="3943216at2759"/>
<reference evidence="2 3" key="1">
    <citation type="journal article" date="2018" name="Sci. Rep.">
        <title>Comparative genomics provides insights into the lifestyle and reveals functional heterogeneity of dark septate endophytic fungi.</title>
        <authorList>
            <person name="Knapp D.G."/>
            <person name="Nemeth J.B."/>
            <person name="Barry K."/>
            <person name="Hainaut M."/>
            <person name="Henrissat B."/>
            <person name="Johnson J."/>
            <person name="Kuo A."/>
            <person name="Lim J.H.P."/>
            <person name="Lipzen A."/>
            <person name="Nolan M."/>
            <person name="Ohm R.A."/>
            <person name="Tamas L."/>
            <person name="Grigoriev I.V."/>
            <person name="Spatafora J.W."/>
            <person name="Nagy L.G."/>
            <person name="Kovacs G.M."/>
        </authorList>
    </citation>
    <scope>NUCLEOTIDE SEQUENCE [LARGE SCALE GENOMIC DNA]</scope>
    <source>
        <strain evidence="2 3">DSE2036</strain>
    </source>
</reference>
<dbReference type="Pfam" id="PF00024">
    <property type="entry name" value="PAN_1"/>
    <property type="match status" value="1"/>
</dbReference>
<accession>A0A2V1DLD9</accession>
<gene>
    <name evidence="2" type="ORF">DM02DRAFT_32361</name>
</gene>
<organism evidence="2 3">
    <name type="scientific">Periconia macrospinosa</name>
    <dbReference type="NCBI Taxonomy" id="97972"/>
    <lineage>
        <taxon>Eukaryota</taxon>
        <taxon>Fungi</taxon>
        <taxon>Dikarya</taxon>
        <taxon>Ascomycota</taxon>
        <taxon>Pezizomycotina</taxon>
        <taxon>Dothideomycetes</taxon>
        <taxon>Pleosporomycetidae</taxon>
        <taxon>Pleosporales</taxon>
        <taxon>Massarineae</taxon>
        <taxon>Periconiaceae</taxon>
        <taxon>Periconia</taxon>
    </lineage>
</organism>
<dbReference type="Gene3D" id="3.50.4.10">
    <property type="entry name" value="Hepatocyte Growth Factor"/>
    <property type="match status" value="1"/>
</dbReference>
<proteinExistence type="predicted"/>
<evidence type="ECO:0000313" key="3">
    <source>
        <dbReference type="Proteomes" id="UP000244855"/>
    </source>
</evidence>
<protein>
    <recommendedName>
        <fullName evidence="1">Apple domain-containing protein</fullName>
    </recommendedName>
</protein>
<feature type="domain" description="Apple" evidence="1">
    <location>
        <begin position="4"/>
        <end position="89"/>
    </location>
</feature>
<dbReference type="PROSITE" id="PS50948">
    <property type="entry name" value="PAN"/>
    <property type="match status" value="1"/>
</dbReference>
<evidence type="ECO:0000313" key="2">
    <source>
        <dbReference type="EMBL" id="PVH98661.1"/>
    </source>
</evidence>
<dbReference type="AlphaFoldDB" id="A0A2V1DLD9"/>
<keyword evidence="3" id="KW-1185">Reference proteome</keyword>
<dbReference type="InterPro" id="IPR003609">
    <property type="entry name" value="Pan_app"/>
</dbReference>
<name>A0A2V1DLD9_9PLEO</name>
<dbReference type="Proteomes" id="UP000244855">
    <property type="component" value="Unassembled WGS sequence"/>
</dbReference>
<evidence type="ECO:0000259" key="1">
    <source>
        <dbReference type="PROSITE" id="PS50948"/>
    </source>
</evidence>
<sequence length="229" mass="25298">MMDCNRTSYTSTKGLEFKLSCNRGLTDVNISHAGAQNVEECLERCTQQPHSTCRAAAFDSARLQCYYLTSTTSMEIKNNPNDGWILGVANESQLQELHSECPDINGRNKTTQNKLDFKILCGQDIVGYESCPDELASTCRMHTSTLEDRLDYCSKMHPLCTAVSWDQSIHSGYLNGYPRNGTTGKMDEKRNESISIHTGMADLAIPDGGDICASNLNETTVANNGCIFK</sequence>
<dbReference type="STRING" id="97972.A0A2V1DLD9"/>